<dbReference type="Proteomes" id="UP000232688">
    <property type="component" value="Unassembled WGS sequence"/>
</dbReference>
<organism evidence="2 3">
    <name type="scientific">Rhizophagus irregularis</name>
    <dbReference type="NCBI Taxonomy" id="588596"/>
    <lineage>
        <taxon>Eukaryota</taxon>
        <taxon>Fungi</taxon>
        <taxon>Fungi incertae sedis</taxon>
        <taxon>Mucoromycota</taxon>
        <taxon>Glomeromycotina</taxon>
        <taxon>Glomeromycetes</taxon>
        <taxon>Glomerales</taxon>
        <taxon>Glomeraceae</taxon>
        <taxon>Rhizophagus</taxon>
    </lineage>
</organism>
<evidence type="ECO:0008006" key="4">
    <source>
        <dbReference type="Google" id="ProtNLM"/>
    </source>
</evidence>
<reference evidence="2 3" key="2">
    <citation type="submission" date="2017-10" db="EMBL/GenBank/DDBJ databases">
        <title>Genome analyses suggest a sexual origin of heterokaryosis in a supposedly ancient asexual fungus.</title>
        <authorList>
            <person name="Corradi N."/>
            <person name="Sedzielewska K."/>
            <person name="Noel J."/>
            <person name="Charron P."/>
            <person name="Farinelli L."/>
            <person name="Marton T."/>
            <person name="Kruger M."/>
            <person name="Pelin A."/>
            <person name="Brachmann A."/>
            <person name="Corradi N."/>
        </authorList>
    </citation>
    <scope>NUCLEOTIDE SEQUENCE [LARGE SCALE GENOMIC DNA]</scope>
    <source>
        <strain evidence="2 3">A1</strain>
    </source>
</reference>
<keyword evidence="1" id="KW-0812">Transmembrane</keyword>
<keyword evidence="1" id="KW-0472">Membrane</keyword>
<evidence type="ECO:0000256" key="1">
    <source>
        <dbReference type="SAM" id="Phobius"/>
    </source>
</evidence>
<dbReference type="InterPro" id="IPR036097">
    <property type="entry name" value="HisK_dim/P_sf"/>
</dbReference>
<dbReference type="AlphaFoldDB" id="A0A2N0R0N0"/>
<dbReference type="InterPro" id="IPR003661">
    <property type="entry name" value="HisK_dim/P_dom"/>
</dbReference>
<comment type="caution">
    <text evidence="2">The sequence shown here is derived from an EMBL/GenBank/DDBJ whole genome shotgun (WGS) entry which is preliminary data.</text>
</comment>
<dbReference type="VEuPathDB" id="FungiDB:FUN_001192"/>
<protein>
    <recommendedName>
        <fullName evidence="4">Signal transduction histidine kinase dimerisation/phosphoacceptor domain-containing protein</fullName>
    </recommendedName>
</protein>
<dbReference type="CDD" id="cd00082">
    <property type="entry name" value="HisKA"/>
    <property type="match status" value="1"/>
</dbReference>
<dbReference type="GO" id="GO:0000155">
    <property type="term" value="F:phosphorelay sensor kinase activity"/>
    <property type="evidence" value="ECO:0007669"/>
    <property type="project" value="InterPro"/>
</dbReference>
<evidence type="ECO:0000313" key="3">
    <source>
        <dbReference type="Proteomes" id="UP000232688"/>
    </source>
</evidence>
<reference evidence="2 3" key="1">
    <citation type="submission" date="2017-10" db="EMBL/GenBank/DDBJ databases">
        <title>Extensive intraspecific genome diversity in a model arbuscular mycorrhizal fungus.</title>
        <authorList>
            <person name="Chen E.C.H."/>
            <person name="Morin E."/>
            <person name="Baudet D."/>
            <person name="Noel J."/>
            <person name="Ndikumana S."/>
            <person name="Charron P."/>
            <person name="St-Onge C."/>
            <person name="Giorgi J."/>
            <person name="Grigoriev I.V."/>
            <person name="Roux C."/>
            <person name="Martin F.M."/>
            <person name="Corradi N."/>
        </authorList>
    </citation>
    <scope>NUCLEOTIDE SEQUENCE [LARGE SCALE GENOMIC DNA]</scope>
    <source>
        <strain evidence="2 3">A1</strain>
    </source>
</reference>
<dbReference type="SUPFAM" id="SSF47384">
    <property type="entry name" value="Homodimeric domain of signal transducing histidine kinase"/>
    <property type="match status" value="1"/>
</dbReference>
<accession>A0A2N0R0N0</accession>
<gene>
    <name evidence="2" type="ORF">RhiirA1_473382</name>
</gene>
<feature type="transmembrane region" description="Helical" evidence="1">
    <location>
        <begin position="12"/>
        <end position="31"/>
    </location>
</feature>
<evidence type="ECO:0000313" key="2">
    <source>
        <dbReference type="EMBL" id="PKC56862.1"/>
    </source>
</evidence>
<dbReference type="EMBL" id="LLXH01001996">
    <property type="protein sequence ID" value="PKC56862.1"/>
    <property type="molecule type" value="Genomic_DNA"/>
</dbReference>
<name>A0A2N0R0N0_9GLOM</name>
<proteinExistence type="predicted"/>
<keyword evidence="1" id="KW-1133">Transmembrane helix</keyword>
<sequence>MTVGKLIVGEMMIFSEIVYLTYLSVYFNFGVNVVSEVLKRRVIVADRVKGAFISSISHELRTVLYGIILDFAKSESEKQDYVEDPINQKKLNEKENDNKIVNKNNKKKKEQKERIDLVKLLLYRIFLEN</sequence>
<dbReference type="VEuPathDB" id="FungiDB:RhiirA1_473382"/>